<sequence length="357" mass="39423">MSDFLLRDTLEDLDPSIHNVNNLEAARQFHKIILIASESTAPIAVRETLNSAFNNIYAEGYPDENSRTMTESDIVNYTARLGHYRRYSNPRYYKGVEYCDTVEALARRRGAELFANEHVKADDIYLNLQALSGGPANNAVFHGLLEPGDTVMGMKLTDGGHLSHGSPVNRSGKYYNSIAYSVDPNTEKIDYEKLDILAHKHKPKLIIAGYSSYPWAVDWNRFRQIADSVGAFLMADIAHVAGLVAAEQYPSPVGIADVVTFTTHKSMCGPRGACILTTDRILARKIDRAVFPGEQGGPHLNTIAAIAVAFKIAHSDPFKLLQKQIRSNASRMAARFTKLGIRVPFGGTDTHLVNLDC</sequence>
<evidence type="ECO:0000256" key="1">
    <source>
        <dbReference type="ARBA" id="ARBA00001933"/>
    </source>
</evidence>
<dbReference type="NCBIfam" id="NF000586">
    <property type="entry name" value="PRK00011.1"/>
    <property type="match status" value="1"/>
</dbReference>
<dbReference type="EMBL" id="UINC01066788">
    <property type="protein sequence ID" value="SVB97838.1"/>
    <property type="molecule type" value="Genomic_DNA"/>
</dbReference>
<dbReference type="InterPro" id="IPR015421">
    <property type="entry name" value="PyrdxlP-dep_Trfase_major"/>
</dbReference>
<proteinExistence type="predicted"/>
<dbReference type="InterPro" id="IPR015422">
    <property type="entry name" value="PyrdxlP-dep_Trfase_small"/>
</dbReference>
<dbReference type="SUPFAM" id="SSF53383">
    <property type="entry name" value="PLP-dependent transferases"/>
    <property type="match status" value="1"/>
</dbReference>
<dbReference type="InterPro" id="IPR001085">
    <property type="entry name" value="Ser_HO-MeTrfase"/>
</dbReference>
<accession>A0A382IE69</accession>
<dbReference type="GO" id="GO:0035999">
    <property type="term" value="P:tetrahydrofolate interconversion"/>
    <property type="evidence" value="ECO:0007669"/>
    <property type="project" value="InterPro"/>
</dbReference>
<feature type="domain" description="Serine hydroxymethyltransferase-like" evidence="3">
    <location>
        <begin position="87"/>
        <end position="356"/>
    </location>
</feature>
<dbReference type="PIRSF" id="PIRSF000412">
    <property type="entry name" value="SHMT"/>
    <property type="match status" value="1"/>
</dbReference>
<dbReference type="InterPro" id="IPR039429">
    <property type="entry name" value="SHMT-like_dom"/>
</dbReference>
<reference evidence="4" key="1">
    <citation type="submission" date="2018-05" db="EMBL/GenBank/DDBJ databases">
        <authorList>
            <person name="Lanie J.A."/>
            <person name="Ng W.-L."/>
            <person name="Kazmierczak K.M."/>
            <person name="Andrzejewski T.M."/>
            <person name="Davidsen T.M."/>
            <person name="Wayne K.J."/>
            <person name="Tettelin H."/>
            <person name="Glass J.I."/>
            <person name="Rusch D."/>
            <person name="Podicherti R."/>
            <person name="Tsui H.-C.T."/>
            <person name="Winkler M.E."/>
        </authorList>
    </citation>
    <scope>NUCLEOTIDE SEQUENCE</scope>
</reference>
<dbReference type="InterPro" id="IPR049943">
    <property type="entry name" value="Ser_HO-MeTrfase-like"/>
</dbReference>
<feature type="non-terminal residue" evidence="4">
    <location>
        <position position="357"/>
    </location>
</feature>
<dbReference type="AlphaFoldDB" id="A0A382IE69"/>
<evidence type="ECO:0000313" key="4">
    <source>
        <dbReference type="EMBL" id="SVB97838.1"/>
    </source>
</evidence>
<dbReference type="GO" id="GO:0004372">
    <property type="term" value="F:glycine hydroxymethyltransferase activity"/>
    <property type="evidence" value="ECO:0007669"/>
    <property type="project" value="InterPro"/>
</dbReference>
<dbReference type="PANTHER" id="PTHR11680:SF35">
    <property type="entry name" value="SERINE HYDROXYMETHYLTRANSFERASE 1"/>
    <property type="match status" value="1"/>
</dbReference>
<dbReference type="PANTHER" id="PTHR11680">
    <property type="entry name" value="SERINE HYDROXYMETHYLTRANSFERASE"/>
    <property type="match status" value="1"/>
</dbReference>
<keyword evidence="2" id="KW-0663">Pyridoxal phosphate</keyword>
<name>A0A382IE69_9ZZZZ</name>
<dbReference type="Gene3D" id="3.40.640.10">
    <property type="entry name" value="Type I PLP-dependent aspartate aminotransferase-like (Major domain)"/>
    <property type="match status" value="1"/>
</dbReference>
<gene>
    <name evidence="4" type="ORF">METZ01_LOCUS250692</name>
</gene>
<dbReference type="GO" id="GO:0005739">
    <property type="term" value="C:mitochondrion"/>
    <property type="evidence" value="ECO:0007669"/>
    <property type="project" value="TreeGrafter"/>
</dbReference>
<comment type="cofactor">
    <cofactor evidence="1">
        <name>pyridoxal 5'-phosphate</name>
        <dbReference type="ChEBI" id="CHEBI:597326"/>
    </cofactor>
</comment>
<dbReference type="Gene3D" id="3.90.1150.10">
    <property type="entry name" value="Aspartate Aminotransferase, domain 1"/>
    <property type="match status" value="1"/>
</dbReference>
<dbReference type="GO" id="GO:0019264">
    <property type="term" value="P:glycine biosynthetic process from serine"/>
    <property type="evidence" value="ECO:0007669"/>
    <property type="project" value="InterPro"/>
</dbReference>
<dbReference type="Pfam" id="PF00464">
    <property type="entry name" value="SHMT"/>
    <property type="match status" value="2"/>
</dbReference>
<protein>
    <recommendedName>
        <fullName evidence="3">Serine hydroxymethyltransferase-like domain-containing protein</fullName>
    </recommendedName>
</protein>
<dbReference type="GO" id="GO:0030170">
    <property type="term" value="F:pyridoxal phosphate binding"/>
    <property type="evidence" value="ECO:0007669"/>
    <property type="project" value="InterPro"/>
</dbReference>
<evidence type="ECO:0000256" key="2">
    <source>
        <dbReference type="ARBA" id="ARBA00022898"/>
    </source>
</evidence>
<dbReference type="InterPro" id="IPR015424">
    <property type="entry name" value="PyrdxlP-dep_Trfase"/>
</dbReference>
<evidence type="ECO:0000259" key="3">
    <source>
        <dbReference type="Pfam" id="PF00464"/>
    </source>
</evidence>
<organism evidence="4">
    <name type="scientific">marine metagenome</name>
    <dbReference type="NCBI Taxonomy" id="408172"/>
    <lineage>
        <taxon>unclassified sequences</taxon>
        <taxon>metagenomes</taxon>
        <taxon>ecological metagenomes</taxon>
    </lineage>
</organism>
<feature type="domain" description="Serine hydroxymethyltransferase-like" evidence="3">
    <location>
        <begin position="10"/>
        <end position="64"/>
    </location>
</feature>